<reference evidence="3 4" key="1">
    <citation type="submission" date="2016-02" db="EMBL/GenBank/DDBJ databases">
        <authorList>
            <person name="Wen L."/>
            <person name="He K."/>
            <person name="Yang H."/>
        </authorList>
    </citation>
    <scope>NUCLEOTIDE SEQUENCE [LARGE SCALE GENOMIC DNA]</scope>
    <source>
        <strain evidence="3 4">CD11_3</strain>
    </source>
</reference>
<dbReference type="Pfam" id="PF13622">
    <property type="entry name" value="4HBT_3"/>
    <property type="match status" value="1"/>
</dbReference>
<proteinExistence type="predicted"/>
<dbReference type="InterPro" id="IPR049450">
    <property type="entry name" value="ACOT8-like_C"/>
</dbReference>
<evidence type="ECO:0000259" key="2">
    <source>
        <dbReference type="Pfam" id="PF20789"/>
    </source>
</evidence>
<dbReference type="Gene3D" id="2.40.160.210">
    <property type="entry name" value="Acyl-CoA thioesterase, double hotdog domain"/>
    <property type="match status" value="1"/>
</dbReference>
<dbReference type="Pfam" id="PF20789">
    <property type="entry name" value="4HBT_3C"/>
    <property type="match status" value="1"/>
</dbReference>
<dbReference type="OrthoDB" id="1413770at2"/>
<comment type="caution">
    <text evidence="3">The sequence shown here is derived from an EMBL/GenBank/DDBJ whole genome shotgun (WGS) entry which is preliminary data.</text>
</comment>
<dbReference type="SUPFAM" id="SSF54637">
    <property type="entry name" value="Thioesterase/thiol ester dehydrase-isomerase"/>
    <property type="match status" value="1"/>
</dbReference>
<evidence type="ECO:0000259" key="1">
    <source>
        <dbReference type="Pfam" id="PF13622"/>
    </source>
</evidence>
<organism evidence="3 4">
    <name type="scientific">Microbacterium oleivorans</name>
    <dbReference type="NCBI Taxonomy" id="273677"/>
    <lineage>
        <taxon>Bacteria</taxon>
        <taxon>Bacillati</taxon>
        <taxon>Actinomycetota</taxon>
        <taxon>Actinomycetes</taxon>
        <taxon>Micrococcales</taxon>
        <taxon>Microbacteriaceae</taxon>
        <taxon>Microbacterium</taxon>
    </lineage>
</organism>
<dbReference type="InterPro" id="IPR049449">
    <property type="entry name" value="TesB_ACOT8-like_N"/>
</dbReference>
<name>A0A177KB43_9MICO</name>
<dbReference type="Proteomes" id="UP000076998">
    <property type="component" value="Unassembled WGS sequence"/>
</dbReference>
<dbReference type="InterPro" id="IPR029069">
    <property type="entry name" value="HotDog_dom_sf"/>
</dbReference>
<gene>
    <name evidence="3" type="ORF">AYL44_07855</name>
</gene>
<dbReference type="InterPro" id="IPR042171">
    <property type="entry name" value="Acyl-CoA_hotdog"/>
</dbReference>
<accession>A0A177KB43</accession>
<dbReference type="AlphaFoldDB" id="A0A177KB43"/>
<feature type="domain" description="Acyl-CoA thioesterase-like C-terminal" evidence="2">
    <location>
        <begin position="154"/>
        <end position="260"/>
    </location>
</feature>
<dbReference type="EMBL" id="LSTV01000002">
    <property type="protein sequence ID" value="OAH50364.1"/>
    <property type="molecule type" value="Genomic_DNA"/>
</dbReference>
<sequence>MPAYFERLASEGVNETRFQPTAFTGGAWNVTEQHVAPPIGLLAHAIEVDHAARSPQPMQLSRLSVDILGVIPIDEVEVTCRVLRPGRSIELVEATLAQGGRPALSARAWLLHTRDTEALAGSAHPAMPPRDAIERVDPSSAWPGEFIATVGEVRRRQEEPGRAWTWILPAVPLLEGEPVSTTARLVSLIDIANGVTPRVDPREVAFPNLDLTLHLVRAPEDGWIGFDTTVTFGATGLGMTHTVLHDERGVVGSVVQSLTVRPHR</sequence>
<evidence type="ECO:0000313" key="4">
    <source>
        <dbReference type="Proteomes" id="UP000076998"/>
    </source>
</evidence>
<dbReference type="RefSeq" id="WP_064002725.1">
    <property type="nucleotide sequence ID" value="NZ_LSTV01000002.1"/>
</dbReference>
<evidence type="ECO:0000313" key="3">
    <source>
        <dbReference type="EMBL" id="OAH50364.1"/>
    </source>
</evidence>
<feature type="domain" description="Acyl-CoA thioesterase-like N-terminal HotDog" evidence="1">
    <location>
        <begin position="27"/>
        <end position="110"/>
    </location>
</feature>
<protein>
    <submittedName>
        <fullName evidence="3">Thioesterase</fullName>
    </submittedName>
</protein>